<dbReference type="GO" id="GO:0008955">
    <property type="term" value="F:peptidoglycan glycosyltransferase activity"/>
    <property type="evidence" value="ECO:0007669"/>
    <property type="project" value="TreeGrafter"/>
</dbReference>
<dbReference type="AlphaFoldDB" id="A0A2H0YRL7"/>
<dbReference type="InterPro" id="IPR012338">
    <property type="entry name" value="Beta-lactam/transpept-like"/>
</dbReference>
<evidence type="ECO:0000313" key="4">
    <source>
        <dbReference type="Proteomes" id="UP000231472"/>
    </source>
</evidence>
<dbReference type="Proteomes" id="UP000231472">
    <property type="component" value="Unassembled WGS sequence"/>
</dbReference>
<proteinExistence type="predicted"/>
<dbReference type="PANTHER" id="PTHR32282:SF33">
    <property type="entry name" value="PEPTIDOGLYCAN GLYCOSYLTRANSFERASE"/>
    <property type="match status" value="1"/>
</dbReference>
<dbReference type="Gene3D" id="3.40.710.10">
    <property type="entry name" value="DD-peptidase/beta-lactamase superfamily"/>
    <property type="match status" value="1"/>
</dbReference>
<gene>
    <name evidence="3" type="ORF">COT32_00025</name>
</gene>
<dbReference type="SUPFAM" id="SSF56601">
    <property type="entry name" value="beta-lactamase/transpeptidase-like"/>
    <property type="match status" value="1"/>
</dbReference>
<comment type="caution">
    <text evidence="3">The sequence shown here is derived from an EMBL/GenBank/DDBJ whole genome shotgun (WGS) entry which is preliminary data.</text>
</comment>
<dbReference type="GO" id="GO:0009252">
    <property type="term" value="P:peptidoglycan biosynthetic process"/>
    <property type="evidence" value="ECO:0007669"/>
    <property type="project" value="TreeGrafter"/>
</dbReference>
<dbReference type="InterPro" id="IPR050396">
    <property type="entry name" value="Glycosyltr_51/Transpeptidase"/>
</dbReference>
<reference evidence="4" key="1">
    <citation type="submission" date="2017-09" db="EMBL/GenBank/DDBJ databases">
        <title>Depth-based differentiation of microbial function through sediment-hosted aquifers and enrichment of novel symbionts in the deep terrestrial subsurface.</title>
        <authorList>
            <person name="Probst A.J."/>
            <person name="Ladd B."/>
            <person name="Jarett J.K."/>
            <person name="Geller-Mcgrath D.E."/>
            <person name="Sieber C.M.K."/>
            <person name="Emerson J.B."/>
            <person name="Anantharaman K."/>
            <person name="Thomas B.C."/>
            <person name="Malmstrom R."/>
            <person name="Stieglmeier M."/>
            <person name="Klingl A."/>
            <person name="Woyke T."/>
            <person name="Ryan C.M."/>
            <person name="Banfield J.F."/>
        </authorList>
    </citation>
    <scope>NUCLEOTIDE SEQUENCE [LARGE SCALE GENOMIC DNA]</scope>
</reference>
<evidence type="ECO:0000313" key="3">
    <source>
        <dbReference type="EMBL" id="PIS40383.1"/>
    </source>
</evidence>
<dbReference type="EMBL" id="PEYC01000001">
    <property type="protein sequence ID" value="PIS40383.1"/>
    <property type="molecule type" value="Genomic_DNA"/>
</dbReference>
<keyword evidence="2" id="KW-0808">Transferase</keyword>
<protein>
    <recommendedName>
        <fullName evidence="5">Penicillin-binding protein transpeptidase domain-containing protein</fullName>
    </recommendedName>
</protein>
<dbReference type="PANTHER" id="PTHR32282">
    <property type="entry name" value="BINDING PROTEIN TRANSPEPTIDASE, PUTATIVE-RELATED"/>
    <property type="match status" value="1"/>
</dbReference>
<organism evidence="3 4">
    <name type="scientific">Candidatus Nealsonbacteria bacterium CG08_land_8_20_14_0_20_36_22</name>
    <dbReference type="NCBI Taxonomy" id="1974704"/>
    <lineage>
        <taxon>Bacteria</taxon>
        <taxon>Candidatus Nealsoniibacteriota</taxon>
    </lineage>
</organism>
<evidence type="ECO:0008006" key="5">
    <source>
        <dbReference type="Google" id="ProtNLM"/>
    </source>
</evidence>
<evidence type="ECO:0000256" key="1">
    <source>
        <dbReference type="ARBA" id="ARBA00022676"/>
    </source>
</evidence>
<name>A0A2H0YRL7_9BACT</name>
<evidence type="ECO:0000256" key="2">
    <source>
        <dbReference type="ARBA" id="ARBA00022679"/>
    </source>
</evidence>
<accession>A0A2H0YRL7</accession>
<keyword evidence="1" id="KW-0328">Glycosyltransferase</keyword>
<sequence>MFGARSSLYFENYPVAAKTGTTTNYRDGWIIGYTPSIAAGVWVGNNNNSPMIKLGEGLAGPIWHAFMNQALPKFPNENFTPPENKIPKELE</sequence>
<dbReference type="GO" id="GO:0030288">
    <property type="term" value="C:outer membrane-bounded periplasmic space"/>
    <property type="evidence" value="ECO:0007669"/>
    <property type="project" value="TreeGrafter"/>
</dbReference>